<evidence type="ECO:0000256" key="1">
    <source>
        <dbReference type="SAM" id="MobiDB-lite"/>
    </source>
</evidence>
<feature type="region of interest" description="Disordered" evidence="1">
    <location>
        <begin position="1"/>
        <end position="79"/>
    </location>
</feature>
<feature type="compositionally biased region" description="Polar residues" evidence="1">
    <location>
        <begin position="25"/>
        <end position="43"/>
    </location>
</feature>
<feature type="region of interest" description="Disordered" evidence="1">
    <location>
        <begin position="416"/>
        <end position="436"/>
    </location>
</feature>
<gene>
    <name evidence="3" type="ORF">D0Y65_001813</name>
</gene>
<evidence type="ECO:0000256" key="2">
    <source>
        <dbReference type="SAM" id="Phobius"/>
    </source>
</evidence>
<dbReference type="Gramene" id="XM_028386263.1">
    <property type="protein sequence ID" value="XP_028242064.1"/>
    <property type="gene ID" value="LOC114420346"/>
</dbReference>
<evidence type="ECO:0000313" key="4">
    <source>
        <dbReference type="Proteomes" id="UP000289340"/>
    </source>
</evidence>
<keyword evidence="2" id="KW-0812">Transmembrane</keyword>
<reference evidence="3 4" key="1">
    <citation type="submission" date="2018-09" db="EMBL/GenBank/DDBJ databases">
        <title>A high-quality reference genome of wild soybean provides a powerful tool to mine soybean genomes.</title>
        <authorList>
            <person name="Xie M."/>
            <person name="Chung C.Y.L."/>
            <person name="Li M.-W."/>
            <person name="Wong F.-L."/>
            <person name="Chan T.-F."/>
            <person name="Lam H.-M."/>
        </authorList>
    </citation>
    <scope>NUCLEOTIDE SEQUENCE [LARGE SCALE GENOMIC DNA]</scope>
    <source>
        <strain evidence="4">cv. W05</strain>
        <tissue evidence="3">Hypocotyl of etiolated seedlings</tissue>
    </source>
</reference>
<organism evidence="3 4">
    <name type="scientific">Glycine soja</name>
    <name type="common">Wild soybean</name>
    <dbReference type="NCBI Taxonomy" id="3848"/>
    <lineage>
        <taxon>Eukaryota</taxon>
        <taxon>Viridiplantae</taxon>
        <taxon>Streptophyta</taxon>
        <taxon>Embryophyta</taxon>
        <taxon>Tracheophyta</taxon>
        <taxon>Spermatophyta</taxon>
        <taxon>Magnoliopsida</taxon>
        <taxon>eudicotyledons</taxon>
        <taxon>Gunneridae</taxon>
        <taxon>Pentapetalae</taxon>
        <taxon>rosids</taxon>
        <taxon>fabids</taxon>
        <taxon>Fabales</taxon>
        <taxon>Fabaceae</taxon>
        <taxon>Papilionoideae</taxon>
        <taxon>50 kb inversion clade</taxon>
        <taxon>NPAAA clade</taxon>
        <taxon>indigoferoid/millettioid clade</taxon>
        <taxon>Phaseoleae</taxon>
        <taxon>Glycine</taxon>
        <taxon>Glycine subgen. Soja</taxon>
    </lineage>
</organism>
<dbReference type="EMBL" id="QZWG01000001">
    <property type="protein sequence ID" value="RZC30421.1"/>
    <property type="molecule type" value="Genomic_DNA"/>
</dbReference>
<dbReference type="AlphaFoldDB" id="A0A445M4U5"/>
<keyword evidence="2" id="KW-0472">Membrane</keyword>
<comment type="caution">
    <text evidence="3">The sequence shown here is derived from an EMBL/GenBank/DDBJ whole genome shotgun (WGS) entry which is preliminary data.</text>
</comment>
<accession>A0A445M4U5</accession>
<evidence type="ECO:0000313" key="3">
    <source>
        <dbReference type="EMBL" id="RZC30421.1"/>
    </source>
</evidence>
<name>A0A445M4U5_GLYSO</name>
<dbReference type="Proteomes" id="UP000289340">
    <property type="component" value="Chromosome 1"/>
</dbReference>
<dbReference type="PANTHER" id="PTHR35490">
    <property type="entry name" value="BACTERIOPHAGE N4 ADSORPTION B PROTEIN"/>
    <property type="match status" value="1"/>
</dbReference>
<feature type="compositionally biased region" description="Basic and acidic residues" evidence="1">
    <location>
        <begin position="423"/>
        <end position="436"/>
    </location>
</feature>
<feature type="compositionally biased region" description="Basic and acidic residues" evidence="1">
    <location>
        <begin position="149"/>
        <end position="165"/>
    </location>
</feature>
<feature type="region of interest" description="Disordered" evidence="1">
    <location>
        <begin position="148"/>
        <end position="176"/>
    </location>
</feature>
<keyword evidence="4" id="KW-1185">Reference proteome</keyword>
<dbReference type="PANTHER" id="PTHR35490:SF2">
    <property type="entry name" value="BACTERIOPHAGE N4 ADSORPTION B PROTEIN"/>
    <property type="match status" value="1"/>
</dbReference>
<keyword evidence="2" id="KW-1133">Transmembrane helix</keyword>
<proteinExistence type="predicted"/>
<feature type="transmembrane region" description="Helical" evidence="2">
    <location>
        <begin position="393"/>
        <end position="414"/>
    </location>
</feature>
<protein>
    <submittedName>
        <fullName evidence="3">Uncharacterized protein</fullName>
    </submittedName>
</protein>
<sequence length="436" mass="48389">MPTFTAMALDRLIEPGASKPVDKSAPTSMPVPNSQKLERSTSAPAKKSKVPQPPLKPALYTTPEVTPLPDAPSSFPPSPYIINHKRRGPRLLKSSSEASALSEVNIRCDDDNDKSVDAVITSSAGDLQVTSTKPELVKEEKVNGVYDGQLDRSNDVDHANGHRETGSGSLTNGLLKEKPPALNLDRVSEVEDFFYPLDSMSFSSNTDGEENAGTELSMKLSSPSTEFYDAWEELSSEGMSQNSTYDIEAELREVRLSLLVEIEKRKQAEESINNMRSQWESIRQGLYQAGIILPAYLNATAEDEQLTSDPVEDLCQQVYIARFISNAIGKGIARAELETEMEAQLEAKNFEIARLLDRLHCYETMNREMSQRNQEAVEMARCERQRSSRRQRWIWGCITTVIALSTAAIAWSYLPTSKGSSSADHDLVPEYDDTAK</sequence>